<feature type="non-terminal residue" evidence="1">
    <location>
        <position position="1"/>
    </location>
</feature>
<keyword evidence="2" id="KW-1185">Reference proteome</keyword>
<name>A0ACA9SBZ4_9GLOM</name>
<feature type="non-terminal residue" evidence="1">
    <location>
        <position position="40"/>
    </location>
</feature>
<dbReference type="EMBL" id="CAJVQC010110276">
    <property type="protein sequence ID" value="CAG8834848.1"/>
    <property type="molecule type" value="Genomic_DNA"/>
</dbReference>
<comment type="caution">
    <text evidence="1">The sequence shown here is derived from an EMBL/GenBank/DDBJ whole genome shotgun (WGS) entry which is preliminary data.</text>
</comment>
<evidence type="ECO:0000313" key="2">
    <source>
        <dbReference type="Proteomes" id="UP000789920"/>
    </source>
</evidence>
<reference evidence="1" key="1">
    <citation type="submission" date="2021-06" db="EMBL/GenBank/DDBJ databases">
        <authorList>
            <person name="Kallberg Y."/>
            <person name="Tangrot J."/>
            <person name="Rosling A."/>
        </authorList>
    </citation>
    <scope>NUCLEOTIDE SEQUENCE</scope>
    <source>
        <strain evidence="1">MA461A</strain>
    </source>
</reference>
<dbReference type="Proteomes" id="UP000789920">
    <property type="component" value="Unassembled WGS sequence"/>
</dbReference>
<sequence length="40" mass="4882">YHSKEDHPVLNPPSEYFCKSLSLCWAYWSIWCRTIIQHNK</sequence>
<accession>A0ACA9SBZ4</accession>
<organism evidence="1 2">
    <name type="scientific">Racocetra persica</name>
    <dbReference type="NCBI Taxonomy" id="160502"/>
    <lineage>
        <taxon>Eukaryota</taxon>
        <taxon>Fungi</taxon>
        <taxon>Fungi incertae sedis</taxon>
        <taxon>Mucoromycota</taxon>
        <taxon>Glomeromycotina</taxon>
        <taxon>Glomeromycetes</taxon>
        <taxon>Diversisporales</taxon>
        <taxon>Gigasporaceae</taxon>
        <taxon>Racocetra</taxon>
    </lineage>
</organism>
<proteinExistence type="predicted"/>
<protein>
    <submittedName>
        <fullName evidence="1">34861_t:CDS:1</fullName>
    </submittedName>
</protein>
<evidence type="ECO:0000313" key="1">
    <source>
        <dbReference type="EMBL" id="CAG8834848.1"/>
    </source>
</evidence>
<gene>
    <name evidence="1" type="ORF">RPERSI_LOCUS29331</name>
</gene>